<dbReference type="Gene3D" id="3.30.710.10">
    <property type="entry name" value="Potassium Channel Kv1.1, Chain A"/>
    <property type="match status" value="1"/>
</dbReference>
<keyword evidence="3" id="KW-1185">Reference proteome</keyword>
<gene>
    <name evidence="2" type="ORF">SCP_1501810</name>
</gene>
<dbReference type="Proteomes" id="UP000287166">
    <property type="component" value="Unassembled WGS sequence"/>
</dbReference>
<proteinExistence type="predicted"/>
<dbReference type="EMBL" id="BFAD01000015">
    <property type="protein sequence ID" value="GBE89173.1"/>
    <property type="molecule type" value="Genomic_DNA"/>
</dbReference>
<evidence type="ECO:0000259" key="1">
    <source>
        <dbReference type="PROSITE" id="PS50097"/>
    </source>
</evidence>
<dbReference type="AlphaFoldDB" id="A0A401H443"/>
<evidence type="ECO:0000313" key="2">
    <source>
        <dbReference type="EMBL" id="GBE89173.1"/>
    </source>
</evidence>
<dbReference type="InterPro" id="IPR011333">
    <property type="entry name" value="SKP1/BTB/POZ_sf"/>
</dbReference>
<comment type="caution">
    <text evidence="2">The sequence shown here is derived from an EMBL/GenBank/DDBJ whole genome shotgun (WGS) entry which is preliminary data.</text>
</comment>
<dbReference type="InterPro" id="IPR000210">
    <property type="entry name" value="BTB/POZ_dom"/>
</dbReference>
<dbReference type="RefSeq" id="XP_027620086.1">
    <property type="nucleotide sequence ID" value="XM_027764285.1"/>
</dbReference>
<dbReference type="SUPFAM" id="SSF54695">
    <property type="entry name" value="POZ domain"/>
    <property type="match status" value="1"/>
</dbReference>
<organism evidence="2 3">
    <name type="scientific">Sparassis crispa</name>
    <dbReference type="NCBI Taxonomy" id="139825"/>
    <lineage>
        <taxon>Eukaryota</taxon>
        <taxon>Fungi</taxon>
        <taxon>Dikarya</taxon>
        <taxon>Basidiomycota</taxon>
        <taxon>Agaricomycotina</taxon>
        <taxon>Agaricomycetes</taxon>
        <taxon>Polyporales</taxon>
        <taxon>Sparassidaceae</taxon>
        <taxon>Sparassis</taxon>
    </lineage>
</organism>
<sequence>MQQDKDFWFDDGNIILIARGIGFRVHQGIIARHSTAFHDLFTVPQSQNEEKILDCSFVQLSDSPSDLRCLLRVLYDGKKYLFAGTKVEFSDVAALVRLAQKYQIEDLRDEALDCLKTYYTDEFAVWEVGMSRRCNISNMNVRMRDAVAAVNLARLTDTISILPVALYLCCLLPSHLLLRGIRREDGEVEKLSMDDLERCLEARMELLKANLTRISKAYSPVYSDYQRADCYGCVSMMDQLLAFHNQAVTGPFQSCRILLTGGEHDDDSVKLHACTRCTANVKAVNFTARQEIWGRLPNIMRLKIPTWGTKPQLNNSA</sequence>
<dbReference type="PROSITE" id="PS50097">
    <property type="entry name" value="BTB"/>
    <property type="match status" value="1"/>
</dbReference>
<feature type="domain" description="BTB" evidence="1">
    <location>
        <begin position="12"/>
        <end position="83"/>
    </location>
</feature>
<evidence type="ECO:0000313" key="3">
    <source>
        <dbReference type="Proteomes" id="UP000287166"/>
    </source>
</evidence>
<protein>
    <recommendedName>
        <fullName evidence="1">BTB domain-containing protein</fullName>
    </recommendedName>
</protein>
<dbReference type="InParanoid" id="A0A401H443"/>
<dbReference type="GeneID" id="38786090"/>
<dbReference type="Pfam" id="PF00651">
    <property type="entry name" value="BTB"/>
    <property type="match status" value="1"/>
</dbReference>
<dbReference type="SMART" id="SM00225">
    <property type="entry name" value="BTB"/>
    <property type="match status" value="1"/>
</dbReference>
<dbReference type="OrthoDB" id="3036049at2759"/>
<reference evidence="2 3" key="1">
    <citation type="journal article" date="2018" name="Sci. Rep.">
        <title>Genome sequence of the cauliflower mushroom Sparassis crispa (Hanabiratake) and its association with beneficial usage.</title>
        <authorList>
            <person name="Kiyama R."/>
            <person name="Furutani Y."/>
            <person name="Kawaguchi K."/>
            <person name="Nakanishi T."/>
        </authorList>
    </citation>
    <scope>NUCLEOTIDE SEQUENCE [LARGE SCALE GENOMIC DNA]</scope>
</reference>
<dbReference type="CDD" id="cd18186">
    <property type="entry name" value="BTB_POZ_ZBTB_KLHL-like"/>
    <property type="match status" value="1"/>
</dbReference>
<name>A0A401H443_9APHY</name>
<accession>A0A401H443</accession>